<protein>
    <submittedName>
        <fullName evidence="2">Uncharacterized protein</fullName>
    </submittedName>
</protein>
<proteinExistence type="predicted"/>
<name>A0A2S6IEF2_9ACTN</name>
<comment type="caution">
    <text evidence="2">The sequence shown here is derived from an EMBL/GenBank/DDBJ whole genome shotgun (WGS) entry which is preliminary data.</text>
</comment>
<feature type="repeat" description="ANK" evidence="1">
    <location>
        <begin position="137"/>
        <end position="163"/>
    </location>
</feature>
<dbReference type="AlphaFoldDB" id="A0A2S6IEF2"/>
<dbReference type="SUPFAM" id="SSF48403">
    <property type="entry name" value="Ankyrin repeat"/>
    <property type="match status" value="1"/>
</dbReference>
<evidence type="ECO:0000313" key="2">
    <source>
        <dbReference type="EMBL" id="PPK92573.1"/>
    </source>
</evidence>
<keyword evidence="3" id="KW-1185">Reference proteome</keyword>
<evidence type="ECO:0000256" key="1">
    <source>
        <dbReference type="PROSITE-ProRule" id="PRU00023"/>
    </source>
</evidence>
<reference evidence="2 3" key="1">
    <citation type="submission" date="2018-02" db="EMBL/GenBank/DDBJ databases">
        <title>Genomic Encyclopedia of Archaeal and Bacterial Type Strains, Phase II (KMG-II): from individual species to whole genera.</title>
        <authorList>
            <person name="Goeker M."/>
        </authorList>
    </citation>
    <scope>NUCLEOTIDE SEQUENCE [LARGE SCALE GENOMIC DNA]</scope>
    <source>
        <strain evidence="2 3">DSM 22857</strain>
    </source>
</reference>
<dbReference type="InterPro" id="IPR002110">
    <property type="entry name" value="Ankyrin_rpt"/>
</dbReference>
<gene>
    <name evidence="2" type="ORF">CLV92_1131</name>
</gene>
<evidence type="ECO:0000313" key="3">
    <source>
        <dbReference type="Proteomes" id="UP000239485"/>
    </source>
</evidence>
<dbReference type="Proteomes" id="UP000239485">
    <property type="component" value="Unassembled WGS sequence"/>
</dbReference>
<dbReference type="PROSITE" id="PS50088">
    <property type="entry name" value="ANK_REPEAT"/>
    <property type="match status" value="2"/>
</dbReference>
<keyword evidence="1" id="KW-0040">ANK repeat</keyword>
<sequence length="384" mass="41932">MDEVHAAVDDGEIEELRRLLAAGADPNLHDGPGGVTLLQSAVDVESDGSAQSGEPLTDTMTALLLEHGADPFLPGQGGETAWDWAFKSTHPLAIARFVQWAADKQVRTPLPPLRLRPVSALRVDAALPPAGDGDRAHLAVEDGDVQALRGLLDAGVDANARHSWSRATLLQRSVFCENFLRDRRSDPLDVTITALLLERGADPILSGCRGESAWDWAHSSMPTGDHHLAIALFRPRVVRGGGRVPRPKAWWEPEGYRWAPPLIDIAGQRNPETPVTDTSLTGWVQPGEVLRLLQWLSHYTGDTRDWSHEKALTRAVKMRNPYARSSDFTYSLQGWPPLTVQLGVLPHHSSVVVTVDGATEATLRYRIAAILDVLGGTPPRARRT</sequence>
<organism evidence="2 3">
    <name type="scientific">Kineococcus xinjiangensis</name>
    <dbReference type="NCBI Taxonomy" id="512762"/>
    <lineage>
        <taxon>Bacteria</taxon>
        <taxon>Bacillati</taxon>
        <taxon>Actinomycetota</taxon>
        <taxon>Actinomycetes</taxon>
        <taxon>Kineosporiales</taxon>
        <taxon>Kineosporiaceae</taxon>
        <taxon>Kineococcus</taxon>
    </lineage>
</organism>
<dbReference type="RefSeq" id="WP_104434385.1">
    <property type="nucleotide sequence ID" value="NZ_PTJD01000013.1"/>
</dbReference>
<dbReference type="InterPro" id="IPR036770">
    <property type="entry name" value="Ankyrin_rpt-contain_sf"/>
</dbReference>
<dbReference type="EMBL" id="PTJD01000013">
    <property type="protein sequence ID" value="PPK92573.1"/>
    <property type="molecule type" value="Genomic_DNA"/>
</dbReference>
<accession>A0A2S6IEF2</accession>
<feature type="repeat" description="ANK" evidence="1">
    <location>
        <begin position="1"/>
        <end position="31"/>
    </location>
</feature>
<dbReference type="OrthoDB" id="1438637at2"/>
<dbReference type="Gene3D" id="1.25.40.20">
    <property type="entry name" value="Ankyrin repeat-containing domain"/>
    <property type="match status" value="2"/>
</dbReference>